<dbReference type="AlphaFoldDB" id="A0A423QAN0"/>
<dbReference type="Gene3D" id="3.30.420.10">
    <property type="entry name" value="Ribonuclease H-like superfamily/Ribonuclease H"/>
    <property type="match status" value="1"/>
</dbReference>
<accession>A0A423QAN0</accession>
<dbReference type="PROSITE" id="PS50994">
    <property type="entry name" value="INTEGRASE"/>
    <property type="match status" value="1"/>
</dbReference>
<dbReference type="GO" id="GO:0003676">
    <property type="term" value="F:nucleic acid binding"/>
    <property type="evidence" value="ECO:0007669"/>
    <property type="project" value="InterPro"/>
</dbReference>
<sequence>MLVPWKDVKPMDQKILFVSDYLRQTDTVSALCRRYGISRKTGYKWINRFAEHGAEGLFERSRVPAAHPATTPYIVRRRVIELRTTTRLTPGARQIRTLLQQRYPELSAPATSTINKILRQAGLSAPRQTKKRYDRDPRPLKQSSRSNELWSVDFKGQFKLGNGRWCYPLTVMDDRSRYLLGARAQQGTDLRTTRAAFVRLFRRYGLPERIRSDNGTPFASRATAGLSRLSIWWIQLGICPERIPPGRPQHNGRHERMHRTLKQHTVRPARYSMAAQQRCFDDFQNAYNDERPHQALAMTAPASHYAASPRPYPARPPDIEYPGYFEVRRVANSGLVYIANRVVYVSHLLVGHDIGLEQIDENQWDAYFSFYRLGRINLPKRAGGYCRVRV</sequence>
<dbReference type="Pfam" id="PF00665">
    <property type="entry name" value="rve"/>
    <property type="match status" value="1"/>
</dbReference>
<dbReference type="EMBL" id="AYKF01000005">
    <property type="protein sequence ID" value="ROO37217.1"/>
    <property type="molecule type" value="Genomic_DNA"/>
</dbReference>
<feature type="domain" description="Integrase catalytic" evidence="2">
    <location>
        <begin position="135"/>
        <end position="309"/>
    </location>
</feature>
<dbReference type="InterPro" id="IPR036388">
    <property type="entry name" value="WH-like_DNA-bd_sf"/>
</dbReference>
<gene>
    <name evidence="3" type="ORF">SAHL_01665</name>
</gene>
<dbReference type="SUPFAM" id="SSF53098">
    <property type="entry name" value="Ribonuclease H-like"/>
    <property type="match status" value="1"/>
</dbReference>
<comment type="caution">
    <text evidence="3">The sequence shown here is derived from an EMBL/GenBank/DDBJ whole genome shotgun (WGS) entry which is preliminary data.</text>
</comment>
<dbReference type="GO" id="GO:0015074">
    <property type="term" value="P:DNA integration"/>
    <property type="evidence" value="ECO:0007669"/>
    <property type="project" value="InterPro"/>
</dbReference>
<dbReference type="InterPro" id="IPR009057">
    <property type="entry name" value="Homeodomain-like_sf"/>
</dbReference>
<reference evidence="3 4" key="1">
    <citation type="submission" date="2013-10" db="EMBL/GenBank/DDBJ databases">
        <title>Salinisphaera halophila YIM 95161 Genome Sequencing.</title>
        <authorList>
            <person name="Lai Q."/>
            <person name="Li C."/>
            <person name="Shao Z."/>
        </authorList>
    </citation>
    <scope>NUCLEOTIDE SEQUENCE [LARGE SCALE GENOMIC DNA]</scope>
    <source>
        <strain evidence="3 4">YIM 95161</strain>
    </source>
</reference>
<evidence type="ECO:0000313" key="4">
    <source>
        <dbReference type="Proteomes" id="UP000285123"/>
    </source>
</evidence>
<proteinExistence type="predicted"/>
<dbReference type="InterPro" id="IPR012337">
    <property type="entry name" value="RNaseH-like_sf"/>
</dbReference>
<dbReference type="InterPro" id="IPR001584">
    <property type="entry name" value="Integrase_cat-core"/>
</dbReference>
<name>A0A423QAN0_9GAMM</name>
<organism evidence="3 4">
    <name type="scientific">Salinisphaera orenii YIM 95161</name>
    <dbReference type="NCBI Taxonomy" id="1051139"/>
    <lineage>
        <taxon>Bacteria</taxon>
        <taxon>Pseudomonadati</taxon>
        <taxon>Pseudomonadota</taxon>
        <taxon>Gammaproteobacteria</taxon>
        <taxon>Salinisphaerales</taxon>
        <taxon>Salinisphaeraceae</taxon>
        <taxon>Salinisphaera</taxon>
    </lineage>
</organism>
<dbReference type="SUPFAM" id="SSF46689">
    <property type="entry name" value="Homeodomain-like"/>
    <property type="match status" value="1"/>
</dbReference>
<dbReference type="InterPro" id="IPR036397">
    <property type="entry name" value="RNaseH_sf"/>
</dbReference>
<dbReference type="Pfam" id="PF13565">
    <property type="entry name" value="HTH_32"/>
    <property type="match status" value="1"/>
</dbReference>
<dbReference type="Proteomes" id="UP000285123">
    <property type="component" value="Unassembled WGS sequence"/>
</dbReference>
<dbReference type="Gene3D" id="1.10.10.10">
    <property type="entry name" value="Winged helix-like DNA-binding domain superfamily/Winged helix DNA-binding domain"/>
    <property type="match status" value="1"/>
</dbReference>
<evidence type="ECO:0000313" key="3">
    <source>
        <dbReference type="EMBL" id="ROO37217.1"/>
    </source>
</evidence>
<dbReference type="PANTHER" id="PTHR35004">
    <property type="entry name" value="TRANSPOSASE RV3428C-RELATED"/>
    <property type="match status" value="1"/>
</dbReference>
<evidence type="ECO:0000256" key="1">
    <source>
        <dbReference type="SAM" id="MobiDB-lite"/>
    </source>
</evidence>
<protein>
    <submittedName>
        <fullName evidence="3">Integrase</fullName>
    </submittedName>
</protein>
<evidence type="ECO:0000259" key="2">
    <source>
        <dbReference type="PROSITE" id="PS50994"/>
    </source>
</evidence>
<feature type="region of interest" description="Disordered" evidence="1">
    <location>
        <begin position="120"/>
        <end position="144"/>
    </location>
</feature>
<dbReference type="PANTHER" id="PTHR35004:SF6">
    <property type="entry name" value="TRANSPOSASE"/>
    <property type="match status" value="1"/>
</dbReference>